<accession>A0AAV7KUH5</accession>
<organism evidence="2 3">
    <name type="scientific">Pleurodeles waltl</name>
    <name type="common">Iberian ribbed newt</name>
    <dbReference type="NCBI Taxonomy" id="8319"/>
    <lineage>
        <taxon>Eukaryota</taxon>
        <taxon>Metazoa</taxon>
        <taxon>Chordata</taxon>
        <taxon>Craniata</taxon>
        <taxon>Vertebrata</taxon>
        <taxon>Euteleostomi</taxon>
        <taxon>Amphibia</taxon>
        <taxon>Batrachia</taxon>
        <taxon>Caudata</taxon>
        <taxon>Salamandroidea</taxon>
        <taxon>Salamandridae</taxon>
        <taxon>Pleurodelinae</taxon>
        <taxon>Pleurodeles</taxon>
    </lineage>
</organism>
<dbReference type="EMBL" id="JANPWB010000016">
    <property type="protein sequence ID" value="KAJ1082372.1"/>
    <property type="molecule type" value="Genomic_DNA"/>
</dbReference>
<evidence type="ECO:0000256" key="1">
    <source>
        <dbReference type="SAM" id="Coils"/>
    </source>
</evidence>
<evidence type="ECO:0000313" key="2">
    <source>
        <dbReference type="EMBL" id="KAJ1082372.1"/>
    </source>
</evidence>
<keyword evidence="1" id="KW-0175">Coiled coil</keyword>
<protein>
    <submittedName>
        <fullName evidence="2">Uncharacterized protein</fullName>
    </submittedName>
</protein>
<proteinExistence type="predicted"/>
<feature type="coiled-coil region" evidence="1">
    <location>
        <begin position="70"/>
        <end position="97"/>
    </location>
</feature>
<keyword evidence="3" id="KW-1185">Reference proteome</keyword>
<dbReference type="AlphaFoldDB" id="A0AAV7KUH5"/>
<dbReference type="Proteomes" id="UP001066276">
    <property type="component" value="Chromosome 12"/>
</dbReference>
<name>A0AAV7KUH5_PLEWA</name>
<sequence length="209" mass="23469">MTLSPRWIPPLTWQFPSYSLLDSVFREELATAKQDFFRNSIGSVDSICTVWEAFKVYIRGITIAKNAGVLRSICGTLDLLERKLAQLEQVHLHTANNQILGNMHAKLEDFPDTALTEVHHMGKYATARVYGEGERPGTVLANMIRPSRERDMITAVQAEDGSELTDPEQIVNRFREYYEGLYTSKNCLRPGGIDALSVTYRIAMAGGGR</sequence>
<reference evidence="2" key="1">
    <citation type="journal article" date="2022" name="bioRxiv">
        <title>Sequencing and chromosome-scale assembly of the giantPleurodeles waltlgenome.</title>
        <authorList>
            <person name="Brown T."/>
            <person name="Elewa A."/>
            <person name="Iarovenko S."/>
            <person name="Subramanian E."/>
            <person name="Araus A.J."/>
            <person name="Petzold A."/>
            <person name="Susuki M."/>
            <person name="Suzuki K.-i.T."/>
            <person name="Hayashi T."/>
            <person name="Toyoda A."/>
            <person name="Oliveira C."/>
            <person name="Osipova E."/>
            <person name="Leigh N.D."/>
            <person name="Simon A."/>
            <person name="Yun M.H."/>
        </authorList>
    </citation>
    <scope>NUCLEOTIDE SEQUENCE</scope>
    <source>
        <strain evidence="2">20211129_DDA</strain>
        <tissue evidence="2">Liver</tissue>
    </source>
</reference>
<gene>
    <name evidence="2" type="ORF">NDU88_002540</name>
</gene>
<comment type="caution">
    <text evidence="2">The sequence shown here is derived from an EMBL/GenBank/DDBJ whole genome shotgun (WGS) entry which is preliminary data.</text>
</comment>
<evidence type="ECO:0000313" key="3">
    <source>
        <dbReference type="Proteomes" id="UP001066276"/>
    </source>
</evidence>